<evidence type="ECO:0000259" key="2">
    <source>
        <dbReference type="PROSITE" id="PS50888"/>
    </source>
</evidence>
<feature type="compositionally biased region" description="Polar residues" evidence="1">
    <location>
        <begin position="193"/>
        <end position="210"/>
    </location>
</feature>
<dbReference type="InterPro" id="IPR011598">
    <property type="entry name" value="bHLH_dom"/>
</dbReference>
<keyword evidence="4" id="KW-1185">Reference proteome</keyword>
<dbReference type="PROSITE" id="PS50888">
    <property type="entry name" value="BHLH"/>
    <property type="match status" value="1"/>
</dbReference>
<gene>
    <name evidence="3" type="ORF">H1R20_g11753</name>
</gene>
<dbReference type="Proteomes" id="UP001140091">
    <property type="component" value="Unassembled WGS sequence"/>
</dbReference>
<dbReference type="AlphaFoldDB" id="A0A9W8MDN9"/>
<protein>
    <recommendedName>
        <fullName evidence="2">BHLH domain-containing protein</fullName>
    </recommendedName>
</protein>
<dbReference type="SMART" id="SM00353">
    <property type="entry name" value="HLH"/>
    <property type="match status" value="1"/>
</dbReference>
<evidence type="ECO:0000313" key="4">
    <source>
        <dbReference type="Proteomes" id="UP001140091"/>
    </source>
</evidence>
<reference evidence="3" key="1">
    <citation type="submission" date="2022-06" db="EMBL/GenBank/DDBJ databases">
        <title>Genome Sequence of Candolleomyces eurysporus.</title>
        <authorList>
            <person name="Buettner E."/>
        </authorList>
    </citation>
    <scope>NUCLEOTIDE SEQUENCE</scope>
    <source>
        <strain evidence="3">VTCC 930004</strain>
    </source>
</reference>
<proteinExistence type="predicted"/>
<dbReference type="GO" id="GO:0046983">
    <property type="term" value="F:protein dimerization activity"/>
    <property type="evidence" value="ECO:0007669"/>
    <property type="project" value="InterPro"/>
</dbReference>
<feature type="domain" description="BHLH" evidence="2">
    <location>
        <begin position="82"/>
        <end position="171"/>
    </location>
</feature>
<dbReference type="Pfam" id="PF00010">
    <property type="entry name" value="HLH"/>
    <property type="match status" value="1"/>
</dbReference>
<dbReference type="PANTHER" id="PTHR46266">
    <property type="entry name" value="TRANSCRIPTION FACTOR TT8"/>
    <property type="match status" value="1"/>
</dbReference>
<organism evidence="3 4">
    <name type="scientific">Candolleomyces eurysporus</name>
    <dbReference type="NCBI Taxonomy" id="2828524"/>
    <lineage>
        <taxon>Eukaryota</taxon>
        <taxon>Fungi</taxon>
        <taxon>Dikarya</taxon>
        <taxon>Basidiomycota</taxon>
        <taxon>Agaricomycotina</taxon>
        <taxon>Agaricomycetes</taxon>
        <taxon>Agaricomycetidae</taxon>
        <taxon>Agaricales</taxon>
        <taxon>Agaricineae</taxon>
        <taxon>Psathyrellaceae</taxon>
        <taxon>Candolleomyces</taxon>
    </lineage>
</organism>
<accession>A0A9W8MDN9</accession>
<sequence>MLESTAEVYSASCNPPRRAKRSLSNAPVPTSPQQGKPVSILPKKTASASSASASENGGMTQPVPAKRGRKPGPLSRSAREAQRRLNHSIIEKARRTKINDALATLKELVPIDYGQQKSPQVEPIDSDGEDDGDEYQPSSGKPANKPGKRQDKEKEFKLEILVRTVAYMKDLIRRVADLEAQLPPTSLPHGRPTGSSAIVEETTTQQRRGL</sequence>
<feature type="compositionally biased region" description="Acidic residues" evidence="1">
    <location>
        <begin position="124"/>
        <end position="134"/>
    </location>
</feature>
<dbReference type="OrthoDB" id="690068at2759"/>
<feature type="non-terminal residue" evidence="3">
    <location>
        <position position="210"/>
    </location>
</feature>
<name>A0A9W8MDN9_9AGAR</name>
<feature type="region of interest" description="Disordered" evidence="1">
    <location>
        <begin position="1"/>
        <end position="81"/>
    </location>
</feature>
<feature type="region of interest" description="Disordered" evidence="1">
    <location>
        <begin position="113"/>
        <end position="155"/>
    </location>
</feature>
<evidence type="ECO:0000256" key="1">
    <source>
        <dbReference type="SAM" id="MobiDB-lite"/>
    </source>
</evidence>
<dbReference type="SUPFAM" id="SSF47459">
    <property type="entry name" value="HLH, helix-loop-helix DNA-binding domain"/>
    <property type="match status" value="1"/>
</dbReference>
<dbReference type="EMBL" id="JANBPK010001190">
    <property type="protein sequence ID" value="KAJ2925313.1"/>
    <property type="molecule type" value="Genomic_DNA"/>
</dbReference>
<dbReference type="PANTHER" id="PTHR46266:SF4">
    <property type="entry name" value="TRANSCRIPTION FACTOR TT8"/>
    <property type="match status" value="1"/>
</dbReference>
<comment type="caution">
    <text evidence="3">The sequence shown here is derived from an EMBL/GenBank/DDBJ whole genome shotgun (WGS) entry which is preliminary data.</text>
</comment>
<feature type="region of interest" description="Disordered" evidence="1">
    <location>
        <begin position="182"/>
        <end position="210"/>
    </location>
</feature>
<dbReference type="Gene3D" id="4.10.280.10">
    <property type="entry name" value="Helix-loop-helix DNA-binding domain"/>
    <property type="match status" value="1"/>
</dbReference>
<feature type="compositionally biased region" description="Polar residues" evidence="1">
    <location>
        <begin position="22"/>
        <end position="36"/>
    </location>
</feature>
<dbReference type="InterPro" id="IPR036638">
    <property type="entry name" value="HLH_DNA-bd_sf"/>
</dbReference>
<evidence type="ECO:0000313" key="3">
    <source>
        <dbReference type="EMBL" id="KAJ2925313.1"/>
    </source>
</evidence>